<sequence>MSPRFLIVLVALGTKFFYVGALPKPISNITVIGAVFCDVCSNNTFSKHSYFIKGVEVLIQCKFKANSMPTEEISIMAERTTDRFGVYKLDIPPVDGLECREGREVKSLCRASLIKSSSSLCSVPGLRRSTEHVAIKSRDADICFFNLNALNFRPAKMDTSMCRTDEEQMSRPLNSSLFFWPSWPLFGLPWPNLPPLPFPFPPITFPSPSSFPFSLPSWLLPFLKPPYFPLPFSSSPDSPTFRFPFPPIPFWTPTPSPPPPLPPTTAKVMSSQP</sequence>
<dbReference type="GeneID" id="105048971"/>
<dbReference type="Proteomes" id="UP000504607">
    <property type="component" value="Chromosome 7"/>
</dbReference>
<feature type="region of interest" description="Disordered" evidence="1">
    <location>
        <begin position="254"/>
        <end position="273"/>
    </location>
</feature>
<dbReference type="InParanoid" id="A0A6I9RHY7"/>
<dbReference type="OrthoDB" id="1588785at2759"/>
<keyword evidence="2" id="KW-0732">Signal</keyword>
<evidence type="ECO:0000313" key="4">
    <source>
        <dbReference type="RefSeq" id="XP_010926790.1"/>
    </source>
</evidence>
<keyword evidence="3" id="KW-1185">Reference proteome</keyword>
<gene>
    <name evidence="4" type="primary">LOC105048971</name>
</gene>
<reference evidence="4" key="1">
    <citation type="submission" date="2025-08" db="UniProtKB">
        <authorList>
            <consortium name="RefSeq"/>
        </authorList>
    </citation>
    <scope>IDENTIFICATION</scope>
</reference>
<dbReference type="FunCoup" id="A0A6I9RHY7">
    <property type="interactions" value="2252"/>
</dbReference>
<organism evidence="3 4">
    <name type="scientific">Elaeis guineensis var. tenera</name>
    <name type="common">Oil palm</name>
    <dbReference type="NCBI Taxonomy" id="51953"/>
    <lineage>
        <taxon>Eukaryota</taxon>
        <taxon>Viridiplantae</taxon>
        <taxon>Streptophyta</taxon>
        <taxon>Embryophyta</taxon>
        <taxon>Tracheophyta</taxon>
        <taxon>Spermatophyta</taxon>
        <taxon>Magnoliopsida</taxon>
        <taxon>Liliopsida</taxon>
        <taxon>Arecaceae</taxon>
        <taxon>Arecoideae</taxon>
        <taxon>Cocoseae</taxon>
        <taxon>Elaeidinae</taxon>
        <taxon>Elaeis</taxon>
    </lineage>
</organism>
<evidence type="ECO:0000256" key="1">
    <source>
        <dbReference type="SAM" id="MobiDB-lite"/>
    </source>
</evidence>
<name>A0A6I9RHY7_ELAGV</name>
<feature type="signal peptide" evidence="2">
    <location>
        <begin position="1"/>
        <end position="21"/>
    </location>
</feature>
<feature type="chain" id="PRO_5027012876" evidence="2">
    <location>
        <begin position="22"/>
        <end position="273"/>
    </location>
</feature>
<proteinExistence type="predicted"/>
<feature type="compositionally biased region" description="Pro residues" evidence="1">
    <location>
        <begin position="254"/>
        <end position="263"/>
    </location>
</feature>
<accession>A0A6I9RHY7</accession>
<evidence type="ECO:0000256" key="2">
    <source>
        <dbReference type="SAM" id="SignalP"/>
    </source>
</evidence>
<dbReference type="Pfam" id="PF01190">
    <property type="entry name" value="Pollen_Ole_e_1"/>
    <property type="match status" value="1"/>
</dbReference>
<dbReference type="KEGG" id="egu:105048971"/>
<dbReference type="RefSeq" id="XP_010926790.1">
    <property type="nucleotide sequence ID" value="XM_010928488.3"/>
</dbReference>
<dbReference type="AlphaFoldDB" id="A0A6I9RHY7"/>
<evidence type="ECO:0000313" key="3">
    <source>
        <dbReference type="Proteomes" id="UP000504607"/>
    </source>
</evidence>
<dbReference type="PANTHER" id="PTHR46995">
    <property type="entry name" value="OS09G0508200 PROTEIN"/>
    <property type="match status" value="1"/>
</dbReference>
<protein>
    <submittedName>
        <fullName evidence="4">Leucine-rich repeat extensin-like protein 4</fullName>
    </submittedName>
</protein>
<dbReference type="PANTHER" id="PTHR46995:SF6">
    <property type="entry name" value="POLLEN OLE E 1 ALLERGEN AND EXTENSIN FAMILY PROTEIN"/>
    <property type="match status" value="1"/>
</dbReference>